<proteinExistence type="predicted"/>
<dbReference type="Proteomes" id="UP000006457">
    <property type="component" value="Unassembled WGS sequence"/>
</dbReference>
<gene>
    <name evidence="1" type="ORF">HMPREF1052_0547</name>
</gene>
<dbReference type="eggNOG" id="ENOG5031KEB">
    <property type="taxonomic scope" value="Bacteria"/>
</dbReference>
<reference evidence="1 2" key="1">
    <citation type="submission" date="2012-03" db="EMBL/GenBank/DDBJ databases">
        <authorList>
            <person name="Harkins D.M."/>
            <person name="Madupu R."/>
            <person name="Durkin A.S."/>
            <person name="Torralba M."/>
            <person name="Methe B."/>
            <person name="Sutton G.G."/>
            <person name="Nelson K.E."/>
        </authorList>
    </citation>
    <scope>NUCLEOTIDE SEQUENCE [LARGE SCALE GENOMIC DNA]</scope>
    <source>
        <strain evidence="1 2">CCUG 2042</strain>
    </source>
</reference>
<comment type="caution">
    <text evidence="1">The sequence shown here is derived from an EMBL/GenBank/DDBJ whole genome shotgun (WGS) entry which is preliminary data.</text>
</comment>
<keyword evidence="2" id="KW-1185">Reference proteome</keyword>
<dbReference type="PATRIC" id="fig|1095749.3.peg.1847"/>
<protein>
    <submittedName>
        <fullName evidence="1">Uncharacterized protein</fullName>
    </submittedName>
</protein>
<accession>I3D7J7</accession>
<dbReference type="EMBL" id="AJSX01000041">
    <property type="protein sequence ID" value="EIJ67690.1"/>
    <property type="molecule type" value="Genomic_DNA"/>
</dbReference>
<name>I3D7J7_9PAST</name>
<evidence type="ECO:0000313" key="2">
    <source>
        <dbReference type="Proteomes" id="UP000006457"/>
    </source>
</evidence>
<sequence length="57" mass="6663">MQQCSEKMSWFKKMLKKYTHFCKEFGYDNTVCRGCGIPEIKVDAKGELIKNEAPDEK</sequence>
<organism evidence="1 2">
    <name type="scientific">Pasteurella bettyae CCUG 2042</name>
    <dbReference type="NCBI Taxonomy" id="1095749"/>
    <lineage>
        <taxon>Bacteria</taxon>
        <taxon>Pseudomonadati</taxon>
        <taxon>Pseudomonadota</taxon>
        <taxon>Gammaproteobacteria</taxon>
        <taxon>Pasteurellales</taxon>
        <taxon>Pasteurellaceae</taxon>
        <taxon>Pasteurella</taxon>
    </lineage>
</organism>
<evidence type="ECO:0000313" key="1">
    <source>
        <dbReference type="EMBL" id="EIJ67690.1"/>
    </source>
</evidence>
<dbReference type="RefSeq" id="WP_005761418.1">
    <property type="nucleotide sequence ID" value="NZ_AJSX01000041.1"/>
</dbReference>
<dbReference type="InterPro" id="IPR035292">
    <property type="entry name" value="DUF5363"/>
</dbReference>
<dbReference type="AlphaFoldDB" id="I3D7J7"/>
<dbReference type="Pfam" id="PF17320">
    <property type="entry name" value="DUF5363"/>
    <property type="match status" value="1"/>
</dbReference>